<sequence length="103" mass="11327">MKYIARPRDFKRPDMHIVGSIVDGHLVEGSAMQLPERIEIEPEPGSAHYFVFRYAKSGEFCGDTWHENLEAAFAQANLEYGLDAADFFLVHDGDSGSGHGGAA</sequence>
<reference evidence="1 2" key="1">
    <citation type="submission" date="2021-02" db="EMBL/GenBank/DDBJ databases">
        <title>Taxonomically Unique Crown Gall-Associated Xanthomonas Stains Have Deficiency in Virulence Repertories.</title>
        <authorList>
            <person name="Mafakheri H."/>
            <person name="Taghavi S.M."/>
            <person name="Dimkic I."/>
            <person name="Nemanja K."/>
            <person name="Osdaghi E."/>
        </authorList>
    </citation>
    <scope>NUCLEOTIDE SEQUENCE [LARGE SCALE GENOMIC DNA]</scope>
    <source>
        <strain evidence="1 2">FX4</strain>
    </source>
</reference>
<comment type="caution">
    <text evidence="1">The sequence shown here is derived from an EMBL/GenBank/DDBJ whole genome shotgun (WGS) entry which is preliminary data.</text>
</comment>
<dbReference type="EMBL" id="JAFIWB010000005">
    <property type="protein sequence ID" value="MBN6102096.1"/>
    <property type="molecule type" value="Genomic_DNA"/>
</dbReference>
<protein>
    <submittedName>
        <fullName evidence="1">Uncharacterized protein</fullName>
    </submittedName>
</protein>
<accession>A0ABS3B0R1</accession>
<keyword evidence="2" id="KW-1185">Reference proteome</keyword>
<name>A0ABS3B0R1_9XANT</name>
<gene>
    <name evidence="1" type="ORF">JR064_07955</name>
</gene>
<evidence type="ECO:0000313" key="1">
    <source>
        <dbReference type="EMBL" id="MBN6102096.1"/>
    </source>
</evidence>
<dbReference type="Proteomes" id="UP000695802">
    <property type="component" value="Unassembled WGS sequence"/>
</dbReference>
<evidence type="ECO:0000313" key="2">
    <source>
        <dbReference type="Proteomes" id="UP000695802"/>
    </source>
</evidence>
<dbReference type="RefSeq" id="WP_206229350.1">
    <property type="nucleotide sequence ID" value="NZ_JAFIWB010000005.1"/>
</dbReference>
<organism evidence="1 2">
    <name type="scientific">Xanthomonas bonasiae</name>
    <dbReference type="NCBI Taxonomy" id="2810351"/>
    <lineage>
        <taxon>Bacteria</taxon>
        <taxon>Pseudomonadati</taxon>
        <taxon>Pseudomonadota</taxon>
        <taxon>Gammaproteobacteria</taxon>
        <taxon>Lysobacterales</taxon>
        <taxon>Lysobacteraceae</taxon>
        <taxon>Xanthomonas</taxon>
    </lineage>
</organism>
<proteinExistence type="predicted"/>